<feature type="domain" description="CBS" evidence="6">
    <location>
        <begin position="200"/>
        <end position="258"/>
    </location>
</feature>
<gene>
    <name evidence="8" type="primary">kdsD</name>
    <name evidence="8" type="ORF">GURASL_24170</name>
</gene>
<dbReference type="Pfam" id="PF00571">
    <property type="entry name" value="CBS"/>
    <property type="match status" value="2"/>
</dbReference>
<dbReference type="InterPro" id="IPR001347">
    <property type="entry name" value="SIS_dom"/>
</dbReference>
<keyword evidence="9" id="KW-1185">Reference proteome</keyword>
<keyword evidence="2" id="KW-0677">Repeat</keyword>
<dbReference type="GO" id="GO:0016853">
    <property type="term" value="F:isomerase activity"/>
    <property type="evidence" value="ECO:0007669"/>
    <property type="project" value="UniProtKB-KW"/>
</dbReference>
<evidence type="ECO:0000256" key="5">
    <source>
        <dbReference type="PROSITE-ProRule" id="PRU00703"/>
    </source>
</evidence>
<evidence type="ECO:0000313" key="9">
    <source>
        <dbReference type="Proteomes" id="UP001317705"/>
    </source>
</evidence>
<dbReference type="PROSITE" id="PS51464">
    <property type="entry name" value="SIS"/>
    <property type="match status" value="1"/>
</dbReference>
<dbReference type="CDD" id="cd04604">
    <property type="entry name" value="CBS_pair_SIS_assoc"/>
    <property type="match status" value="1"/>
</dbReference>
<name>A0ABM8EN85_9BACT</name>
<evidence type="ECO:0000259" key="7">
    <source>
        <dbReference type="PROSITE" id="PS51464"/>
    </source>
</evidence>
<dbReference type="InterPro" id="IPR046348">
    <property type="entry name" value="SIS_dom_sf"/>
</dbReference>
<accession>A0ABM8EN85</accession>
<dbReference type="Proteomes" id="UP001317705">
    <property type="component" value="Chromosome"/>
</dbReference>
<dbReference type="CDD" id="cd05014">
    <property type="entry name" value="SIS_Kpsf"/>
    <property type="match status" value="1"/>
</dbReference>
<evidence type="ECO:0000259" key="6">
    <source>
        <dbReference type="PROSITE" id="PS51371"/>
    </source>
</evidence>
<dbReference type="SUPFAM" id="SSF54631">
    <property type="entry name" value="CBS-domain pair"/>
    <property type="match status" value="1"/>
</dbReference>
<dbReference type="InterPro" id="IPR000644">
    <property type="entry name" value="CBS_dom"/>
</dbReference>
<evidence type="ECO:0000256" key="2">
    <source>
        <dbReference type="ARBA" id="ARBA00022737"/>
    </source>
</evidence>
<organism evidence="8 9">
    <name type="scientific">Geotalea uraniireducens</name>
    <dbReference type="NCBI Taxonomy" id="351604"/>
    <lineage>
        <taxon>Bacteria</taxon>
        <taxon>Pseudomonadati</taxon>
        <taxon>Thermodesulfobacteriota</taxon>
        <taxon>Desulfuromonadia</taxon>
        <taxon>Geobacterales</taxon>
        <taxon>Geobacteraceae</taxon>
        <taxon>Geotalea</taxon>
    </lineage>
</organism>
<dbReference type="SUPFAM" id="SSF53697">
    <property type="entry name" value="SIS domain"/>
    <property type="match status" value="1"/>
</dbReference>
<dbReference type="Pfam" id="PF01380">
    <property type="entry name" value="SIS"/>
    <property type="match status" value="1"/>
</dbReference>
<dbReference type="EMBL" id="AP027151">
    <property type="protein sequence ID" value="BDV43494.1"/>
    <property type="molecule type" value="Genomic_DNA"/>
</dbReference>
<dbReference type="InterPro" id="IPR004800">
    <property type="entry name" value="KdsD/KpsF-type"/>
</dbReference>
<proteinExistence type="inferred from homology"/>
<dbReference type="Gene3D" id="3.40.50.10490">
    <property type="entry name" value="Glucose-6-phosphate isomerase like protein, domain 1"/>
    <property type="match status" value="1"/>
</dbReference>
<dbReference type="InterPro" id="IPR050986">
    <property type="entry name" value="GutQ/KpsF_isomerases"/>
</dbReference>
<dbReference type="NCBIfam" id="TIGR00393">
    <property type="entry name" value="kpsF"/>
    <property type="match status" value="1"/>
</dbReference>
<dbReference type="RefSeq" id="WP_281999622.1">
    <property type="nucleotide sequence ID" value="NZ_AP027151.1"/>
</dbReference>
<protein>
    <submittedName>
        <fullName evidence="8">Arabinose-5-phosphate isomerase</fullName>
    </submittedName>
</protein>
<dbReference type="Gene3D" id="3.10.580.10">
    <property type="entry name" value="CBS-domain"/>
    <property type="match status" value="1"/>
</dbReference>
<evidence type="ECO:0000313" key="8">
    <source>
        <dbReference type="EMBL" id="BDV43494.1"/>
    </source>
</evidence>
<dbReference type="PANTHER" id="PTHR42745:SF1">
    <property type="entry name" value="ARABINOSE 5-PHOSPHATE ISOMERASE KDSD"/>
    <property type="match status" value="1"/>
</dbReference>
<dbReference type="InterPro" id="IPR035474">
    <property type="entry name" value="SIS_Kpsf"/>
</dbReference>
<feature type="domain" description="SIS" evidence="7">
    <location>
        <begin position="31"/>
        <end position="174"/>
    </location>
</feature>
<comment type="similarity">
    <text evidence="1 4">Belongs to the SIS family. GutQ/KpsF subfamily.</text>
</comment>
<sequence>MILEEARKVIRIEAEALLTLADAIDGDFEKAVRLILSTKGRVVVTGMGKSGLIGQKIASTMASTGTPAFFLHPAEGIHGDLGMIMKGDVVIAISNSGETEEVVRILPIIKRLGASLVAMSGNRSSTLAKAGDVFLDISVKDEACPLGLAPTASTTATLAMGDALAVALLIERGFRAEDFALFHPGGALGKRLILRVEDLMHTGTAIPLVDAATPMSDALFEITAKGLGVTGVTAADGALAGVITDGDLRRALGKGLNVLNLPARELMSPNPKRINAGELAAKALQMMEQHSITSLFVFGDAGGEQPVGIIHLHDLLKAGIA</sequence>
<evidence type="ECO:0000256" key="4">
    <source>
        <dbReference type="PIRNR" id="PIRNR004692"/>
    </source>
</evidence>
<keyword evidence="3 5" id="KW-0129">CBS domain</keyword>
<evidence type="ECO:0000256" key="1">
    <source>
        <dbReference type="ARBA" id="ARBA00008165"/>
    </source>
</evidence>
<evidence type="ECO:0000256" key="3">
    <source>
        <dbReference type="ARBA" id="ARBA00023122"/>
    </source>
</evidence>
<dbReference type="PIRSF" id="PIRSF004692">
    <property type="entry name" value="KdsD_KpsF"/>
    <property type="match status" value="1"/>
</dbReference>
<dbReference type="PROSITE" id="PS51371">
    <property type="entry name" value="CBS"/>
    <property type="match status" value="2"/>
</dbReference>
<dbReference type="PANTHER" id="PTHR42745">
    <property type="match status" value="1"/>
</dbReference>
<dbReference type="InterPro" id="IPR046342">
    <property type="entry name" value="CBS_dom_sf"/>
</dbReference>
<reference evidence="8 9" key="1">
    <citation type="submission" date="2022-12" db="EMBL/GenBank/DDBJ databases">
        <title>Polyphasic characterization of Geotalea uranireducens NIT-SL11 newly isolated from a complex of sewage sludge and microbially reduced graphene oxide.</title>
        <authorList>
            <person name="Xie L."/>
            <person name="Yoshida N."/>
            <person name="Meng L."/>
        </authorList>
    </citation>
    <scope>NUCLEOTIDE SEQUENCE [LARGE SCALE GENOMIC DNA]</scope>
    <source>
        <strain evidence="8 9">NIT-SL11</strain>
    </source>
</reference>
<keyword evidence="8" id="KW-0413">Isomerase</keyword>
<feature type="domain" description="CBS" evidence="6">
    <location>
        <begin position="267"/>
        <end position="321"/>
    </location>
</feature>